<name>A0A2R5EV48_9BACL</name>
<dbReference type="GO" id="GO:0003700">
    <property type="term" value="F:DNA-binding transcription factor activity"/>
    <property type="evidence" value="ECO:0007669"/>
    <property type="project" value="InterPro"/>
</dbReference>
<evidence type="ECO:0000313" key="8">
    <source>
        <dbReference type="Proteomes" id="UP000245202"/>
    </source>
</evidence>
<dbReference type="PANTHER" id="PTHR43280:SF28">
    <property type="entry name" value="HTH-TYPE TRANSCRIPTIONAL ACTIVATOR RHAS"/>
    <property type="match status" value="1"/>
</dbReference>
<proteinExistence type="predicted"/>
<dbReference type="PROSITE" id="PS50110">
    <property type="entry name" value="RESPONSE_REGULATORY"/>
    <property type="match status" value="1"/>
</dbReference>
<dbReference type="GO" id="GO:0000160">
    <property type="term" value="P:phosphorelay signal transduction system"/>
    <property type="evidence" value="ECO:0007669"/>
    <property type="project" value="InterPro"/>
</dbReference>
<dbReference type="PRINTS" id="PR00032">
    <property type="entry name" value="HTHARAC"/>
</dbReference>
<evidence type="ECO:0000256" key="3">
    <source>
        <dbReference type="ARBA" id="ARBA00023163"/>
    </source>
</evidence>
<feature type="domain" description="Response regulatory" evidence="6">
    <location>
        <begin position="5"/>
        <end position="122"/>
    </location>
</feature>
<dbReference type="SMART" id="SM00448">
    <property type="entry name" value="REC"/>
    <property type="match status" value="1"/>
</dbReference>
<dbReference type="PROSITE" id="PS01124">
    <property type="entry name" value="HTH_ARAC_FAMILY_2"/>
    <property type="match status" value="1"/>
</dbReference>
<feature type="domain" description="HTH araC/xylS-type" evidence="5">
    <location>
        <begin position="417"/>
        <end position="515"/>
    </location>
</feature>
<dbReference type="InterPro" id="IPR020449">
    <property type="entry name" value="Tscrpt_reg_AraC-type_HTH"/>
</dbReference>
<reference evidence="7 8" key="1">
    <citation type="submission" date="2017-08" db="EMBL/GenBank/DDBJ databases">
        <title>Substantial Increase in Enzyme Production by Combined Drug-Resistance Mutations in Paenibacillus agaridevorans.</title>
        <authorList>
            <person name="Tanaka Y."/>
            <person name="Funane K."/>
            <person name="Hosaka T."/>
            <person name="Shiwa Y."/>
            <person name="Fujita N."/>
            <person name="Miyazaki T."/>
            <person name="Yoshikawa H."/>
            <person name="Murakami K."/>
            <person name="Kasahara K."/>
            <person name="Inaoka T."/>
            <person name="Hiraga Y."/>
            <person name="Ochi K."/>
        </authorList>
    </citation>
    <scope>NUCLEOTIDE SEQUENCE [LARGE SCALE GENOMIC DNA]</scope>
    <source>
        <strain evidence="7 8">T-3040</strain>
    </source>
</reference>
<evidence type="ECO:0000259" key="6">
    <source>
        <dbReference type="PROSITE" id="PS50110"/>
    </source>
</evidence>
<dbReference type="SUPFAM" id="SSF46689">
    <property type="entry name" value="Homeodomain-like"/>
    <property type="match status" value="2"/>
</dbReference>
<dbReference type="PANTHER" id="PTHR43280">
    <property type="entry name" value="ARAC-FAMILY TRANSCRIPTIONAL REGULATOR"/>
    <property type="match status" value="1"/>
</dbReference>
<dbReference type="Proteomes" id="UP000245202">
    <property type="component" value="Unassembled WGS sequence"/>
</dbReference>
<dbReference type="Pfam" id="PF12833">
    <property type="entry name" value="HTH_18"/>
    <property type="match status" value="1"/>
</dbReference>
<dbReference type="Gene3D" id="3.40.50.2300">
    <property type="match status" value="1"/>
</dbReference>
<dbReference type="InterPro" id="IPR011006">
    <property type="entry name" value="CheY-like_superfamily"/>
</dbReference>
<dbReference type="PROSITE" id="PS00041">
    <property type="entry name" value="HTH_ARAC_FAMILY_1"/>
    <property type="match status" value="1"/>
</dbReference>
<feature type="modified residue" description="4-aspartylphosphate" evidence="4">
    <location>
        <position position="57"/>
    </location>
</feature>
<dbReference type="AlphaFoldDB" id="A0A2R5EV48"/>
<dbReference type="InterPro" id="IPR018062">
    <property type="entry name" value="HTH_AraC-typ_CS"/>
</dbReference>
<dbReference type="InterPro" id="IPR001789">
    <property type="entry name" value="Sig_transdc_resp-reg_receiver"/>
</dbReference>
<dbReference type="CDD" id="cd17536">
    <property type="entry name" value="REC_YesN-like"/>
    <property type="match status" value="1"/>
</dbReference>
<dbReference type="InterPro" id="IPR018060">
    <property type="entry name" value="HTH_AraC"/>
</dbReference>
<evidence type="ECO:0000256" key="1">
    <source>
        <dbReference type="ARBA" id="ARBA00023015"/>
    </source>
</evidence>
<keyword evidence="1" id="KW-0805">Transcription regulation</keyword>
<keyword evidence="3" id="KW-0804">Transcription</keyword>
<protein>
    <submittedName>
        <fullName evidence="7">DNA-binding response regulator</fullName>
    </submittedName>
</protein>
<dbReference type="GO" id="GO:0043565">
    <property type="term" value="F:sequence-specific DNA binding"/>
    <property type="evidence" value="ECO:0007669"/>
    <property type="project" value="InterPro"/>
</dbReference>
<evidence type="ECO:0000313" key="7">
    <source>
        <dbReference type="EMBL" id="GBG10005.1"/>
    </source>
</evidence>
<keyword evidence="2 7" id="KW-0238">DNA-binding</keyword>
<sequence length="520" mass="60260">MNTMRIMIVEDEDMLRNHLAGLDEWEDMGCEIVGTAHNGYEALNRVAELKPELIITDIRMPVMDGIEFTEKLKETNPNLPVIFLSAYNDFIYAKQAFKLGVIDFITKPVHLEELFSVVEMVMQDARHNDQTDSLEQENTINVMLSEEMNLDRKREWLDREDRTTRRLVVLSVEIDNVDLLHTMGKPLSQLSLREVISCAVRKYPYHFWTYMDHRGLFVLLFEPLDGEWELIGDSMKIAKEVLEASRQAFEFSVSIGISGLLPSLLHLPQGWEEVRKCFDYRMLLGKQSIISYSAIASLSNDTMDWDQERLAGLEELIRRADKNAIAPQMREVYRELLSKQLNKAFIQHYMMEIISRAEKVLSELSVKDHYPDFNSIRRKLLAFDVLADLMKFLESFLLEVTDLIRASGQDNGSIVIRKMKQYIADHYTDEISLNTLADYLYLNPSYLSRLIRRVTGQTFSDVLWSYRIDRAKIKLLASDVKMSEVAYSTGFKDAAHFSHLFKKTVGVSPKEYRMSGINKE</sequence>
<evidence type="ECO:0000256" key="2">
    <source>
        <dbReference type="ARBA" id="ARBA00023125"/>
    </source>
</evidence>
<gene>
    <name evidence="7" type="ORF">PAT3040_04689</name>
</gene>
<evidence type="ECO:0000256" key="4">
    <source>
        <dbReference type="PROSITE-ProRule" id="PRU00169"/>
    </source>
</evidence>
<accession>A0A2R5EV48</accession>
<dbReference type="RefSeq" id="WP_087570580.1">
    <property type="nucleotide sequence ID" value="NZ_BDQX01000281.1"/>
</dbReference>
<dbReference type="Gene3D" id="1.10.10.60">
    <property type="entry name" value="Homeodomain-like"/>
    <property type="match status" value="2"/>
</dbReference>
<comment type="caution">
    <text evidence="7">The sequence shown here is derived from an EMBL/GenBank/DDBJ whole genome shotgun (WGS) entry which is preliminary data.</text>
</comment>
<dbReference type="InterPro" id="IPR009057">
    <property type="entry name" value="Homeodomain-like_sf"/>
</dbReference>
<dbReference type="SMART" id="SM00342">
    <property type="entry name" value="HTH_ARAC"/>
    <property type="match status" value="1"/>
</dbReference>
<dbReference type="EMBL" id="BDQX01000281">
    <property type="protein sequence ID" value="GBG10005.1"/>
    <property type="molecule type" value="Genomic_DNA"/>
</dbReference>
<keyword evidence="8" id="KW-1185">Reference proteome</keyword>
<evidence type="ECO:0000259" key="5">
    <source>
        <dbReference type="PROSITE" id="PS01124"/>
    </source>
</evidence>
<dbReference type="Pfam" id="PF00072">
    <property type="entry name" value="Response_reg"/>
    <property type="match status" value="1"/>
</dbReference>
<keyword evidence="4" id="KW-0597">Phosphoprotein</keyword>
<organism evidence="7 8">
    <name type="scientific">Paenibacillus agaridevorans</name>
    <dbReference type="NCBI Taxonomy" id="171404"/>
    <lineage>
        <taxon>Bacteria</taxon>
        <taxon>Bacillati</taxon>
        <taxon>Bacillota</taxon>
        <taxon>Bacilli</taxon>
        <taxon>Bacillales</taxon>
        <taxon>Paenibacillaceae</taxon>
        <taxon>Paenibacillus</taxon>
    </lineage>
</organism>
<dbReference type="SUPFAM" id="SSF52172">
    <property type="entry name" value="CheY-like"/>
    <property type="match status" value="1"/>
</dbReference>